<dbReference type="RefSeq" id="WP_146621708.1">
    <property type="nucleotide sequence ID" value="NZ_BJCC01000009.1"/>
</dbReference>
<feature type="transmembrane region" description="Helical" evidence="1">
    <location>
        <begin position="90"/>
        <end position="111"/>
    </location>
</feature>
<dbReference type="Proteomes" id="UP000290567">
    <property type="component" value="Unassembled WGS sequence"/>
</dbReference>
<dbReference type="OrthoDB" id="2194178at2"/>
<evidence type="ECO:0000313" key="3">
    <source>
        <dbReference type="Proteomes" id="UP000290567"/>
    </source>
</evidence>
<name>A0A4P5PA45_9ENTE</name>
<organism evidence="2 3">
    <name type="scientific">Enterococcus florum</name>
    <dbReference type="NCBI Taxonomy" id="2480627"/>
    <lineage>
        <taxon>Bacteria</taxon>
        <taxon>Bacillati</taxon>
        <taxon>Bacillota</taxon>
        <taxon>Bacilli</taxon>
        <taxon>Lactobacillales</taxon>
        <taxon>Enterococcaceae</taxon>
        <taxon>Enterococcus</taxon>
    </lineage>
</organism>
<accession>A0A4P5PA45</accession>
<protein>
    <recommendedName>
        <fullName evidence="4">DUF3021 domain-containing protein</fullName>
    </recommendedName>
</protein>
<evidence type="ECO:0000313" key="2">
    <source>
        <dbReference type="EMBL" id="GCF93244.1"/>
    </source>
</evidence>
<reference evidence="3" key="1">
    <citation type="submission" date="2019-02" db="EMBL/GenBank/DDBJ databases">
        <title>Draft genome sequence of Enterococcus sp. Gos25-1.</title>
        <authorList>
            <person name="Tanaka N."/>
            <person name="Shiwa Y."/>
            <person name="Fujita N."/>
        </authorList>
    </citation>
    <scope>NUCLEOTIDE SEQUENCE [LARGE SCALE GENOMIC DNA]</scope>
    <source>
        <strain evidence="3">Gos25-1</strain>
    </source>
</reference>
<dbReference type="Pfam" id="PF11457">
    <property type="entry name" value="DUF3021"/>
    <property type="match status" value="1"/>
</dbReference>
<comment type="caution">
    <text evidence="2">The sequence shown here is derived from an EMBL/GenBank/DDBJ whole genome shotgun (WGS) entry which is preliminary data.</text>
</comment>
<sequence length="125" mass="14371">MGKAGKTIIQSIGIGCGIFTFFSMVYVNQEIRTMAFSFIGLSIVIGLLSLIYEYEKIPLLLRTMIHLGGSFLAFMAIAVINQWFTLKFIVVLFASLFFLLIFFAIWSGYYIKYRRDVEQINQKLK</sequence>
<keyword evidence="1" id="KW-0812">Transmembrane</keyword>
<keyword evidence="1" id="KW-1133">Transmembrane helix</keyword>
<feature type="transmembrane region" description="Helical" evidence="1">
    <location>
        <begin position="33"/>
        <end position="52"/>
    </location>
</feature>
<evidence type="ECO:0000256" key="1">
    <source>
        <dbReference type="SAM" id="Phobius"/>
    </source>
</evidence>
<keyword evidence="1" id="KW-0472">Membrane</keyword>
<evidence type="ECO:0008006" key="4">
    <source>
        <dbReference type="Google" id="ProtNLM"/>
    </source>
</evidence>
<keyword evidence="3" id="KW-1185">Reference proteome</keyword>
<gene>
    <name evidence="2" type="ORF">NRIC_11350</name>
</gene>
<dbReference type="InterPro" id="IPR021560">
    <property type="entry name" value="DUF3021"/>
</dbReference>
<dbReference type="EMBL" id="BJCC01000009">
    <property type="protein sequence ID" value="GCF93244.1"/>
    <property type="molecule type" value="Genomic_DNA"/>
</dbReference>
<proteinExistence type="predicted"/>
<dbReference type="AlphaFoldDB" id="A0A4P5PA45"/>
<feature type="transmembrane region" description="Helical" evidence="1">
    <location>
        <begin position="7"/>
        <end position="27"/>
    </location>
</feature>
<feature type="transmembrane region" description="Helical" evidence="1">
    <location>
        <begin position="64"/>
        <end position="84"/>
    </location>
</feature>